<reference evidence="1 2" key="1">
    <citation type="submission" date="2019-05" db="EMBL/GenBank/DDBJ databases">
        <title>Georgenia *** sp. nov., and Georgenia *** sp. nov., isolated from the intestinal contents of plateau pika (Ochotona curzoniae) in the Qinghai-Tibet plateau of China.</title>
        <authorList>
            <person name="Tian Z."/>
        </authorList>
    </citation>
    <scope>NUCLEOTIDE SEQUENCE [LARGE SCALE GENOMIC DNA]</scope>
    <source>
        <strain evidence="1 2">Z294</strain>
    </source>
</reference>
<keyword evidence="2" id="KW-1185">Reference proteome</keyword>
<dbReference type="Pfam" id="PF05402">
    <property type="entry name" value="PqqD"/>
    <property type="match status" value="1"/>
</dbReference>
<dbReference type="EMBL" id="CP040899">
    <property type="protein sequence ID" value="QDB80207.1"/>
    <property type="molecule type" value="Genomic_DNA"/>
</dbReference>
<organism evidence="1 2">
    <name type="scientific">Georgenia wutianyii</name>
    <dbReference type="NCBI Taxonomy" id="2585135"/>
    <lineage>
        <taxon>Bacteria</taxon>
        <taxon>Bacillati</taxon>
        <taxon>Actinomycetota</taxon>
        <taxon>Actinomycetes</taxon>
        <taxon>Micrococcales</taxon>
        <taxon>Bogoriellaceae</taxon>
        <taxon>Georgenia</taxon>
    </lineage>
</organism>
<dbReference type="Proteomes" id="UP000313948">
    <property type="component" value="Chromosome"/>
</dbReference>
<gene>
    <name evidence="1" type="ORF">FE251_13075</name>
</gene>
<protein>
    <submittedName>
        <fullName evidence="1">PqqD family protein</fullName>
    </submittedName>
</protein>
<sequence>MQLRSEDITWQEIDGELVVLDTARSVYLTTNVAGATLTRLLTEERSLDELADALVEEFGIPRETAEADARSFVTDLRDKGLLR</sequence>
<dbReference type="Gene3D" id="1.10.10.1150">
    <property type="entry name" value="Coenzyme PQQ synthesis protein D (PqqD)"/>
    <property type="match status" value="1"/>
</dbReference>
<dbReference type="RefSeq" id="WP_139073191.1">
    <property type="nucleotide sequence ID" value="NZ_CP040899.1"/>
</dbReference>
<dbReference type="InterPro" id="IPR041881">
    <property type="entry name" value="PqqD_sf"/>
</dbReference>
<evidence type="ECO:0000313" key="1">
    <source>
        <dbReference type="EMBL" id="QDB80207.1"/>
    </source>
</evidence>
<evidence type="ECO:0000313" key="2">
    <source>
        <dbReference type="Proteomes" id="UP000313948"/>
    </source>
</evidence>
<name>A0ABX5VP38_9MICO</name>
<dbReference type="InterPro" id="IPR008792">
    <property type="entry name" value="PQQD"/>
</dbReference>
<proteinExistence type="predicted"/>
<accession>A0ABX5VP38</accession>